<protein>
    <submittedName>
        <fullName evidence="2">Uncharacterized protein</fullName>
    </submittedName>
</protein>
<accession>A0A6A4HG16</accession>
<proteinExistence type="predicted"/>
<dbReference type="Proteomes" id="UP000799118">
    <property type="component" value="Unassembled WGS sequence"/>
</dbReference>
<sequence length="123" mass="14388">KIPNTVPTSKFLPQRKQSSSIPSPDLQVLLARHEFELERLRDVISLLSTSHEALARRMEDVKSLVAPINSLPDEIIGEIFRMYFSEQMDGFRYRSYGRIKIPLEFTQVCKRWREVALATPRIW</sequence>
<organism evidence="2 3">
    <name type="scientific">Gymnopus androsaceus JB14</name>
    <dbReference type="NCBI Taxonomy" id="1447944"/>
    <lineage>
        <taxon>Eukaryota</taxon>
        <taxon>Fungi</taxon>
        <taxon>Dikarya</taxon>
        <taxon>Basidiomycota</taxon>
        <taxon>Agaricomycotina</taxon>
        <taxon>Agaricomycetes</taxon>
        <taxon>Agaricomycetidae</taxon>
        <taxon>Agaricales</taxon>
        <taxon>Marasmiineae</taxon>
        <taxon>Omphalotaceae</taxon>
        <taxon>Gymnopus</taxon>
    </lineage>
</organism>
<reference evidence="2" key="1">
    <citation type="journal article" date="2019" name="Environ. Microbiol.">
        <title>Fungal ecological strategies reflected in gene transcription - a case study of two litter decomposers.</title>
        <authorList>
            <person name="Barbi F."/>
            <person name="Kohler A."/>
            <person name="Barry K."/>
            <person name="Baskaran P."/>
            <person name="Daum C."/>
            <person name="Fauchery L."/>
            <person name="Ihrmark K."/>
            <person name="Kuo A."/>
            <person name="LaButti K."/>
            <person name="Lipzen A."/>
            <person name="Morin E."/>
            <person name="Grigoriev I.V."/>
            <person name="Henrissat B."/>
            <person name="Lindahl B."/>
            <person name="Martin F."/>
        </authorList>
    </citation>
    <scope>NUCLEOTIDE SEQUENCE</scope>
    <source>
        <strain evidence="2">JB14</strain>
    </source>
</reference>
<gene>
    <name evidence="2" type="ORF">BT96DRAFT_752108</name>
</gene>
<dbReference type="OrthoDB" id="2995180at2759"/>
<evidence type="ECO:0000256" key="1">
    <source>
        <dbReference type="SAM" id="MobiDB-lite"/>
    </source>
</evidence>
<keyword evidence="3" id="KW-1185">Reference proteome</keyword>
<feature type="region of interest" description="Disordered" evidence="1">
    <location>
        <begin position="1"/>
        <end position="22"/>
    </location>
</feature>
<dbReference type="EMBL" id="ML769496">
    <property type="protein sequence ID" value="KAE9397502.1"/>
    <property type="molecule type" value="Genomic_DNA"/>
</dbReference>
<dbReference type="AlphaFoldDB" id="A0A6A4HG16"/>
<feature type="non-terminal residue" evidence="2">
    <location>
        <position position="1"/>
    </location>
</feature>
<name>A0A6A4HG16_9AGAR</name>
<feature type="non-terminal residue" evidence="2">
    <location>
        <position position="123"/>
    </location>
</feature>
<evidence type="ECO:0000313" key="3">
    <source>
        <dbReference type="Proteomes" id="UP000799118"/>
    </source>
</evidence>
<dbReference type="Gene3D" id="1.20.1280.50">
    <property type="match status" value="1"/>
</dbReference>
<evidence type="ECO:0000313" key="2">
    <source>
        <dbReference type="EMBL" id="KAE9397502.1"/>
    </source>
</evidence>